<proteinExistence type="predicted"/>
<dbReference type="PANTHER" id="PTHR37076">
    <property type="entry name" value="HISTONE-LYSINE N-METHYLTRANSFERASE, H3 LYSINE-79 SPECIFIC-LIKE-RELATED"/>
    <property type="match status" value="1"/>
</dbReference>
<accession>A0AAV9D1H5</accession>
<gene>
    <name evidence="1" type="ORF">QJS10_CPA16g00661</name>
</gene>
<reference evidence="1" key="1">
    <citation type="journal article" date="2023" name="Nat. Commun.">
        <title>Diploid and tetraploid genomes of Acorus and the evolution of monocots.</title>
        <authorList>
            <person name="Ma L."/>
            <person name="Liu K.W."/>
            <person name="Li Z."/>
            <person name="Hsiao Y.Y."/>
            <person name="Qi Y."/>
            <person name="Fu T."/>
            <person name="Tang G.D."/>
            <person name="Zhang D."/>
            <person name="Sun W.H."/>
            <person name="Liu D.K."/>
            <person name="Li Y."/>
            <person name="Chen G.Z."/>
            <person name="Liu X.D."/>
            <person name="Liao X.Y."/>
            <person name="Jiang Y.T."/>
            <person name="Yu X."/>
            <person name="Hao Y."/>
            <person name="Huang J."/>
            <person name="Zhao X.W."/>
            <person name="Ke S."/>
            <person name="Chen Y.Y."/>
            <person name="Wu W.L."/>
            <person name="Hsu J.L."/>
            <person name="Lin Y.F."/>
            <person name="Huang M.D."/>
            <person name="Li C.Y."/>
            <person name="Huang L."/>
            <person name="Wang Z.W."/>
            <person name="Zhao X."/>
            <person name="Zhong W.Y."/>
            <person name="Peng D.H."/>
            <person name="Ahmad S."/>
            <person name="Lan S."/>
            <person name="Zhang J.S."/>
            <person name="Tsai W.C."/>
            <person name="Van de Peer Y."/>
            <person name="Liu Z.J."/>
        </authorList>
    </citation>
    <scope>NUCLEOTIDE SEQUENCE</scope>
    <source>
        <strain evidence="1">CP</strain>
    </source>
</reference>
<sequence length="260" mass="29604">MPLRRKKWTEEEERCLIDRYGEMCLDGTLSKMKTREKKYRPIAAHVNALHHSVDPSTYPFQWSWKDASTKVQNMRHQYLLVKHKIRRQRPPQSSDGHDEAASVEDLDEFDWIDGLSYWPNFLRYKGVFGDHPLEEEETVPEAVEAEEMRRRRRRRRRRWGAVDRWRVRMEAAAVGHRAAVERAAARAVEEQRGFVGQVVGIVGQWAAAAVGGGGGGGGGGGDDGGSPFVSDMVHHLNGIVHVEHRMDGHDDDDQFIVDDG</sequence>
<evidence type="ECO:0000313" key="2">
    <source>
        <dbReference type="Proteomes" id="UP001180020"/>
    </source>
</evidence>
<reference evidence="1" key="2">
    <citation type="submission" date="2023-06" db="EMBL/GenBank/DDBJ databases">
        <authorList>
            <person name="Ma L."/>
            <person name="Liu K.-W."/>
            <person name="Li Z."/>
            <person name="Hsiao Y.-Y."/>
            <person name="Qi Y."/>
            <person name="Fu T."/>
            <person name="Tang G."/>
            <person name="Zhang D."/>
            <person name="Sun W.-H."/>
            <person name="Liu D.-K."/>
            <person name="Li Y."/>
            <person name="Chen G.-Z."/>
            <person name="Liu X.-D."/>
            <person name="Liao X.-Y."/>
            <person name="Jiang Y.-T."/>
            <person name="Yu X."/>
            <person name="Hao Y."/>
            <person name="Huang J."/>
            <person name="Zhao X.-W."/>
            <person name="Ke S."/>
            <person name="Chen Y.-Y."/>
            <person name="Wu W.-L."/>
            <person name="Hsu J.-L."/>
            <person name="Lin Y.-F."/>
            <person name="Huang M.-D."/>
            <person name="Li C.-Y."/>
            <person name="Huang L."/>
            <person name="Wang Z.-W."/>
            <person name="Zhao X."/>
            <person name="Zhong W.-Y."/>
            <person name="Peng D.-H."/>
            <person name="Ahmad S."/>
            <person name="Lan S."/>
            <person name="Zhang J.-S."/>
            <person name="Tsai W.-C."/>
            <person name="Van De Peer Y."/>
            <person name="Liu Z.-J."/>
        </authorList>
    </citation>
    <scope>NUCLEOTIDE SEQUENCE</scope>
    <source>
        <strain evidence="1">CP</strain>
        <tissue evidence="1">Leaves</tissue>
    </source>
</reference>
<organism evidence="1 2">
    <name type="scientific">Acorus calamus</name>
    <name type="common">Sweet flag</name>
    <dbReference type="NCBI Taxonomy" id="4465"/>
    <lineage>
        <taxon>Eukaryota</taxon>
        <taxon>Viridiplantae</taxon>
        <taxon>Streptophyta</taxon>
        <taxon>Embryophyta</taxon>
        <taxon>Tracheophyta</taxon>
        <taxon>Spermatophyta</taxon>
        <taxon>Magnoliopsida</taxon>
        <taxon>Liliopsida</taxon>
        <taxon>Acoraceae</taxon>
        <taxon>Acorus</taxon>
    </lineage>
</organism>
<dbReference type="AlphaFoldDB" id="A0AAV9D1H5"/>
<name>A0AAV9D1H5_ACOCL</name>
<keyword evidence="2" id="KW-1185">Reference proteome</keyword>
<evidence type="ECO:0000313" key="1">
    <source>
        <dbReference type="EMBL" id="KAK1295393.1"/>
    </source>
</evidence>
<dbReference type="PANTHER" id="PTHR37076:SF4">
    <property type="entry name" value="HISTONE-LYSINE N-METHYLTRANSFERASE, H3 LYSINE-79 SPECIFIC-LIKE"/>
    <property type="match status" value="1"/>
</dbReference>
<comment type="caution">
    <text evidence="1">The sequence shown here is derived from an EMBL/GenBank/DDBJ whole genome shotgun (WGS) entry which is preliminary data.</text>
</comment>
<dbReference type="EMBL" id="JAUJYO010000016">
    <property type="protein sequence ID" value="KAK1295393.1"/>
    <property type="molecule type" value="Genomic_DNA"/>
</dbReference>
<protein>
    <submittedName>
        <fullName evidence="1">Uncharacterized protein</fullName>
    </submittedName>
</protein>
<dbReference type="Proteomes" id="UP001180020">
    <property type="component" value="Unassembled WGS sequence"/>
</dbReference>